<comment type="catalytic activity">
    <reaction evidence="1">
        <text>[protein]-peptidylproline (omega=180) = [protein]-peptidylproline (omega=0)</text>
        <dbReference type="Rhea" id="RHEA:16237"/>
        <dbReference type="Rhea" id="RHEA-COMP:10747"/>
        <dbReference type="Rhea" id="RHEA-COMP:10748"/>
        <dbReference type="ChEBI" id="CHEBI:83833"/>
        <dbReference type="ChEBI" id="CHEBI:83834"/>
        <dbReference type="EC" id="5.2.1.8"/>
    </reaction>
</comment>
<dbReference type="PROSITE" id="PS50059">
    <property type="entry name" value="FKBP_PPIASE"/>
    <property type="match status" value="1"/>
</dbReference>
<keyword evidence="5" id="KW-0697">Rotamase</keyword>
<keyword evidence="6 9" id="KW-0413">Isomerase</keyword>
<evidence type="ECO:0000256" key="1">
    <source>
        <dbReference type="ARBA" id="ARBA00000971"/>
    </source>
</evidence>
<gene>
    <name evidence="9" type="ORF">MNBD_GAMMA17-447</name>
</gene>
<sequence length="224" mass="24498">MKTSVFVTSFLIALSGSIAQAEDDLNSEKQQFSYAMGFQIAQDLKRYEMDIDVDLVAMAIDDVLKGKKPRLTMEKMQTLFSDFQKKETAKMELIASTNKAEGETFLAENKGKEGVVALESGLQYKVITAGSGAQPAADSTVSVHYRGTLINGTEFDSSYQRGEPVTFAVNGVIRGWTEALQLMKEGAKWRLFIPSDLAYGPRGAGADIGPNSMLQFDVELLSVK</sequence>
<protein>
    <recommendedName>
        <fullName evidence="3">peptidylprolyl isomerase</fullName>
        <ecNumber evidence="3">5.2.1.8</ecNumber>
    </recommendedName>
    <alternativeName>
        <fullName evidence="7">Rotamase</fullName>
    </alternativeName>
</protein>
<evidence type="ECO:0000256" key="5">
    <source>
        <dbReference type="ARBA" id="ARBA00023110"/>
    </source>
</evidence>
<dbReference type="GO" id="GO:0006457">
    <property type="term" value="P:protein folding"/>
    <property type="evidence" value="ECO:0007669"/>
    <property type="project" value="InterPro"/>
</dbReference>
<dbReference type="PANTHER" id="PTHR43811:SF19">
    <property type="entry name" value="39 KDA FK506-BINDING NUCLEAR PROTEIN"/>
    <property type="match status" value="1"/>
</dbReference>
<evidence type="ECO:0000256" key="4">
    <source>
        <dbReference type="ARBA" id="ARBA00022729"/>
    </source>
</evidence>
<name>A0A3B0ZWN4_9ZZZZ</name>
<evidence type="ECO:0000313" key="9">
    <source>
        <dbReference type="EMBL" id="VAW90349.1"/>
    </source>
</evidence>
<dbReference type="InterPro" id="IPR001179">
    <property type="entry name" value="PPIase_FKBP_dom"/>
</dbReference>
<dbReference type="Pfam" id="PF01346">
    <property type="entry name" value="FKBP_N"/>
    <property type="match status" value="1"/>
</dbReference>
<feature type="domain" description="PPIase FKBP-type" evidence="8">
    <location>
        <begin position="138"/>
        <end position="224"/>
    </location>
</feature>
<dbReference type="AlphaFoldDB" id="A0A3B0ZWN4"/>
<dbReference type="FunFam" id="3.10.50.40:FF:000045">
    <property type="entry name" value="Peptidyl-prolyl cis-trans isomerase"/>
    <property type="match status" value="1"/>
</dbReference>
<dbReference type="InterPro" id="IPR036944">
    <property type="entry name" value="PPIase_FKBP_N_sf"/>
</dbReference>
<dbReference type="PANTHER" id="PTHR43811">
    <property type="entry name" value="FKBP-TYPE PEPTIDYL-PROLYL CIS-TRANS ISOMERASE FKPA"/>
    <property type="match status" value="1"/>
</dbReference>
<dbReference type="EC" id="5.2.1.8" evidence="3"/>
<comment type="similarity">
    <text evidence="2">Belongs to the FKBP-type PPIase family.</text>
</comment>
<evidence type="ECO:0000259" key="8">
    <source>
        <dbReference type="PROSITE" id="PS50059"/>
    </source>
</evidence>
<evidence type="ECO:0000256" key="7">
    <source>
        <dbReference type="ARBA" id="ARBA00029569"/>
    </source>
</evidence>
<keyword evidence="4" id="KW-0732">Signal</keyword>
<dbReference type="Gene3D" id="3.10.50.40">
    <property type="match status" value="1"/>
</dbReference>
<dbReference type="EMBL" id="UOFQ01000183">
    <property type="protein sequence ID" value="VAW90349.1"/>
    <property type="molecule type" value="Genomic_DNA"/>
</dbReference>
<dbReference type="InterPro" id="IPR046357">
    <property type="entry name" value="PPIase_dom_sf"/>
</dbReference>
<reference evidence="9" key="1">
    <citation type="submission" date="2018-06" db="EMBL/GenBank/DDBJ databases">
        <authorList>
            <person name="Zhirakovskaya E."/>
        </authorList>
    </citation>
    <scope>NUCLEOTIDE SEQUENCE</scope>
</reference>
<dbReference type="GO" id="GO:0003755">
    <property type="term" value="F:peptidyl-prolyl cis-trans isomerase activity"/>
    <property type="evidence" value="ECO:0007669"/>
    <property type="project" value="UniProtKB-KW"/>
</dbReference>
<evidence type="ECO:0000256" key="2">
    <source>
        <dbReference type="ARBA" id="ARBA00006577"/>
    </source>
</evidence>
<proteinExistence type="inferred from homology"/>
<organism evidence="9">
    <name type="scientific">hydrothermal vent metagenome</name>
    <dbReference type="NCBI Taxonomy" id="652676"/>
    <lineage>
        <taxon>unclassified sequences</taxon>
        <taxon>metagenomes</taxon>
        <taxon>ecological metagenomes</taxon>
    </lineage>
</organism>
<dbReference type="Pfam" id="PF00254">
    <property type="entry name" value="FKBP_C"/>
    <property type="match status" value="1"/>
</dbReference>
<evidence type="ECO:0000256" key="6">
    <source>
        <dbReference type="ARBA" id="ARBA00023235"/>
    </source>
</evidence>
<dbReference type="Gene3D" id="1.10.287.460">
    <property type="entry name" value="Peptidyl-prolyl cis-trans isomerase, FKBP-type, N-terminal domain"/>
    <property type="match status" value="1"/>
</dbReference>
<dbReference type="InterPro" id="IPR000774">
    <property type="entry name" value="PPIase_FKBP_N"/>
</dbReference>
<dbReference type="SUPFAM" id="SSF54534">
    <property type="entry name" value="FKBP-like"/>
    <property type="match status" value="1"/>
</dbReference>
<evidence type="ECO:0000256" key="3">
    <source>
        <dbReference type="ARBA" id="ARBA00013194"/>
    </source>
</evidence>
<accession>A0A3B0ZWN4</accession>